<dbReference type="PANTHER" id="PTHR30143:SF0">
    <property type="entry name" value="2-KETO-4-PENTENOATE HYDRATASE"/>
    <property type="match status" value="1"/>
</dbReference>
<dbReference type="Gene3D" id="3.90.850.10">
    <property type="entry name" value="Fumarylacetoacetase-like, C-terminal domain"/>
    <property type="match status" value="1"/>
</dbReference>
<evidence type="ECO:0000259" key="2">
    <source>
        <dbReference type="Pfam" id="PF01557"/>
    </source>
</evidence>
<dbReference type="SUPFAM" id="SSF56529">
    <property type="entry name" value="FAH"/>
    <property type="match status" value="1"/>
</dbReference>
<dbReference type="AlphaFoldDB" id="A0A511VB97"/>
<gene>
    <name evidence="3" type="ORF">ADA01nite_36670</name>
</gene>
<proteinExistence type="predicted"/>
<feature type="domain" description="Fumarylacetoacetase-like C-terminal" evidence="2">
    <location>
        <begin position="85"/>
        <end position="261"/>
    </location>
</feature>
<dbReference type="InterPro" id="IPR050772">
    <property type="entry name" value="Hydratase-Decarb/MhpD_sf"/>
</dbReference>
<dbReference type="RefSeq" id="WP_281286042.1">
    <property type="nucleotide sequence ID" value="NZ_BJXX01000171.1"/>
</dbReference>
<dbReference type="GO" id="GO:0008684">
    <property type="term" value="F:2-oxopent-4-enoate hydratase activity"/>
    <property type="evidence" value="ECO:0007669"/>
    <property type="project" value="TreeGrafter"/>
</dbReference>
<dbReference type="InterPro" id="IPR011234">
    <property type="entry name" value="Fumarylacetoacetase-like_C"/>
</dbReference>
<keyword evidence="4" id="KW-1185">Reference proteome</keyword>
<evidence type="ECO:0000313" key="3">
    <source>
        <dbReference type="EMBL" id="GEN36207.1"/>
    </source>
</evidence>
<protein>
    <submittedName>
        <fullName evidence="3">2-keto-4-pentenoate hydratase</fullName>
    </submittedName>
</protein>
<sequence>MNSTITNLAKRLSEHLAKAEENRKGVEPLTSVEPGLSMKQAYEVQLATIKRKTEAGARIVGKKIGLTSRAMQELLSVDQPDYGHLLDDMIVENGGEISWDRVLQPKVEAEIAFVLKKDLTGPRITAMDVLLATDYVLPAIEVVDSRIAGWKIQLADTIADNASSGLYVLGGKPVKVDTVNLSQIGMVLYKNKEIVNTGVGAAALGNPATCVAWLANKLHEFGISLKTGEVILSGALSAAVNAEPGDQFKVRVAHLGEVSVRFAKK</sequence>
<comment type="caution">
    <text evidence="3">The sequence shown here is derived from an EMBL/GenBank/DDBJ whole genome shotgun (WGS) entry which is preliminary data.</text>
</comment>
<organism evidence="3 4">
    <name type="scientific">Aneurinibacillus danicus</name>
    <dbReference type="NCBI Taxonomy" id="267746"/>
    <lineage>
        <taxon>Bacteria</taxon>
        <taxon>Bacillati</taxon>
        <taxon>Bacillota</taxon>
        <taxon>Bacilli</taxon>
        <taxon>Bacillales</taxon>
        <taxon>Paenibacillaceae</taxon>
        <taxon>Aneurinibacillus group</taxon>
        <taxon>Aneurinibacillus</taxon>
    </lineage>
</organism>
<dbReference type="GO" id="GO:0005737">
    <property type="term" value="C:cytoplasm"/>
    <property type="evidence" value="ECO:0007669"/>
    <property type="project" value="TreeGrafter"/>
</dbReference>
<dbReference type="Proteomes" id="UP000321157">
    <property type="component" value="Unassembled WGS sequence"/>
</dbReference>
<dbReference type="Pfam" id="PF01557">
    <property type="entry name" value="FAA_hydrolase"/>
    <property type="match status" value="1"/>
</dbReference>
<keyword evidence="1" id="KW-0456">Lyase</keyword>
<dbReference type="EMBL" id="BJXX01000171">
    <property type="protein sequence ID" value="GEN36207.1"/>
    <property type="molecule type" value="Genomic_DNA"/>
</dbReference>
<dbReference type="PANTHER" id="PTHR30143">
    <property type="entry name" value="ACID HYDRATASE"/>
    <property type="match status" value="1"/>
</dbReference>
<evidence type="ECO:0000256" key="1">
    <source>
        <dbReference type="ARBA" id="ARBA00023239"/>
    </source>
</evidence>
<reference evidence="3 4" key="1">
    <citation type="submission" date="2019-07" db="EMBL/GenBank/DDBJ databases">
        <title>Whole genome shotgun sequence of Aneurinibacillus danicus NBRC 102444.</title>
        <authorList>
            <person name="Hosoyama A."/>
            <person name="Uohara A."/>
            <person name="Ohji S."/>
            <person name="Ichikawa N."/>
        </authorList>
    </citation>
    <scope>NUCLEOTIDE SEQUENCE [LARGE SCALE GENOMIC DNA]</scope>
    <source>
        <strain evidence="3 4">NBRC 102444</strain>
    </source>
</reference>
<name>A0A511VB97_9BACL</name>
<evidence type="ECO:0000313" key="4">
    <source>
        <dbReference type="Proteomes" id="UP000321157"/>
    </source>
</evidence>
<accession>A0A511VB97</accession>
<dbReference type="InterPro" id="IPR036663">
    <property type="entry name" value="Fumarylacetoacetase_C_sf"/>
</dbReference>